<dbReference type="InterPro" id="IPR051628">
    <property type="entry name" value="LUBAC_E3_Ligases"/>
</dbReference>
<dbReference type="Pfam" id="PF22191">
    <property type="entry name" value="IBR_1"/>
    <property type="match status" value="1"/>
</dbReference>
<evidence type="ECO:0000256" key="1">
    <source>
        <dbReference type="ARBA" id="ARBA00004906"/>
    </source>
</evidence>
<dbReference type="PROSITE" id="PS00518">
    <property type="entry name" value="ZF_RING_1"/>
    <property type="match status" value="1"/>
</dbReference>
<dbReference type="SUPFAM" id="SSF57850">
    <property type="entry name" value="RING/U-box"/>
    <property type="match status" value="3"/>
</dbReference>
<proteinExistence type="predicted"/>
<dbReference type="InterPro" id="IPR013083">
    <property type="entry name" value="Znf_RING/FYVE/PHD"/>
</dbReference>
<comment type="caution">
    <text evidence="9">The sequence shown here is derived from an EMBL/GenBank/DDBJ whole genome shotgun (WGS) entry which is preliminary data.</text>
</comment>
<accession>A0AAN7VZS7</accession>
<dbReference type="GO" id="GO:0043161">
    <property type="term" value="P:proteasome-mediated ubiquitin-dependent protein catabolic process"/>
    <property type="evidence" value="ECO:0007669"/>
    <property type="project" value="TreeGrafter"/>
</dbReference>
<sequence>MRTIGGAVVQFGDGGSVCRLSLIWEASIVRIGGIPPSTTAESLRELLHTPECPIAVDSIQLNTTTACAYVSCEDPESADTLCQQLAVQFALDPAHCDLTLQSLMPINTSSTTTQRISCKKVTVSWYRATRLVWLNFGRQQIAQRVCEKFNSGKYTIGDRRIQAVLPKQTGGTPRNPVAWTVLLQDVSAGAGKDEIDASIWSTAEKPRHIELDPSAASSEMDLIPTHVESLLTQFGPVDFTLDPRDHGRRVKAIALFVDENNARQAVKALHNQQQDFLGRGKLFLQHMNSSKFKISAKVYNCVKNDLEAHAMGWQKAQLAFRTYQDPGPENRFVTIKVEGEQAKEVADATKVIGDIVAGKLIETDGVPFWSPALATNGSGFQKLKRIQQELGVFVERNKAKRQLRYFGAPASYSRVQKLLADEVGVDAISLPTITLDEKHFTWACRGGLARMSAVFGADVVTLDVVSSPKKITLTGSVPLYQQAMDFIKQAQDCVPDSARTDGSPQDCTICWTPAESPVFLACEHIYCLECLESLCTMADSSGGEFSISCQGGMGACKKLLPLTELQNLLSSDALKTSLETSFKSYIRRRPQDFRYCPTPDCGYIYRASDKARTHTCIKCFEAICTACHERHPTISCDEYRDLASGGYAAFARYKKMMNMKDCPDCKTVIEKTEGCNHMVCGGCKIHICWICLATFPASGLCYEHLSEVHGGCFDVLRV</sequence>
<keyword evidence="5" id="KW-0863">Zinc-finger</keyword>
<dbReference type="GO" id="GO:0003676">
    <property type="term" value="F:nucleic acid binding"/>
    <property type="evidence" value="ECO:0007669"/>
    <property type="project" value="InterPro"/>
</dbReference>
<name>A0AAN7VZS7_9PEZI</name>
<protein>
    <recommendedName>
        <fullName evidence="8">RING-type domain-containing protein</fullName>
    </recommendedName>
</protein>
<keyword evidence="7" id="KW-0862">Zinc</keyword>
<dbReference type="PROSITE" id="PS51873">
    <property type="entry name" value="TRIAD"/>
    <property type="match status" value="1"/>
</dbReference>
<reference evidence="9" key="1">
    <citation type="submission" date="2023-08" db="EMBL/GenBank/DDBJ databases">
        <title>Black Yeasts Isolated from many extreme environments.</title>
        <authorList>
            <person name="Coleine C."/>
            <person name="Stajich J.E."/>
            <person name="Selbmann L."/>
        </authorList>
    </citation>
    <scope>NUCLEOTIDE SEQUENCE</scope>
    <source>
        <strain evidence="9">CCFEE 5810</strain>
    </source>
</reference>
<keyword evidence="6" id="KW-0833">Ubl conjugation pathway</keyword>
<dbReference type="GO" id="GO:0008270">
    <property type="term" value="F:zinc ion binding"/>
    <property type="evidence" value="ECO:0007669"/>
    <property type="project" value="UniProtKB-KW"/>
</dbReference>
<dbReference type="InterPro" id="IPR035979">
    <property type="entry name" value="RBD_domain_sf"/>
</dbReference>
<dbReference type="Proteomes" id="UP001310594">
    <property type="component" value="Unassembled WGS sequence"/>
</dbReference>
<dbReference type="SMART" id="SM00647">
    <property type="entry name" value="IBR"/>
    <property type="match status" value="2"/>
</dbReference>
<dbReference type="InterPro" id="IPR017907">
    <property type="entry name" value="Znf_RING_CS"/>
</dbReference>
<keyword evidence="2" id="KW-0808">Transferase</keyword>
<dbReference type="CDD" id="cd20335">
    <property type="entry name" value="BRcat_RBR"/>
    <property type="match status" value="1"/>
</dbReference>
<dbReference type="PANTHER" id="PTHR22770">
    <property type="entry name" value="UBIQUITIN CONJUGATING ENZYME 7 INTERACTING PROTEIN-RELATED"/>
    <property type="match status" value="1"/>
</dbReference>
<dbReference type="InterPro" id="IPR002867">
    <property type="entry name" value="IBR_dom"/>
</dbReference>
<evidence type="ECO:0000256" key="6">
    <source>
        <dbReference type="ARBA" id="ARBA00022786"/>
    </source>
</evidence>
<dbReference type="CDD" id="cd00590">
    <property type="entry name" value="RRM_SF"/>
    <property type="match status" value="1"/>
</dbReference>
<feature type="domain" description="RING-type" evidence="8">
    <location>
        <begin position="503"/>
        <end position="715"/>
    </location>
</feature>
<dbReference type="SUPFAM" id="SSF54928">
    <property type="entry name" value="RNA-binding domain, RBD"/>
    <property type="match status" value="1"/>
</dbReference>
<evidence type="ECO:0000256" key="5">
    <source>
        <dbReference type="ARBA" id="ARBA00022771"/>
    </source>
</evidence>
<dbReference type="EMBL" id="JAVRQU010000012">
    <property type="protein sequence ID" value="KAK5696673.1"/>
    <property type="molecule type" value="Genomic_DNA"/>
</dbReference>
<evidence type="ECO:0000256" key="3">
    <source>
        <dbReference type="ARBA" id="ARBA00022723"/>
    </source>
</evidence>
<dbReference type="PANTHER" id="PTHR22770:SF13">
    <property type="entry name" value="RING-TYPE DOMAIN-CONTAINING PROTEIN"/>
    <property type="match status" value="1"/>
</dbReference>
<dbReference type="Pfam" id="PF01485">
    <property type="entry name" value="IBR"/>
    <property type="match status" value="1"/>
</dbReference>
<evidence type="ECO:0000256" key="7">
    <source>
        <dbReference type="ARBA" id="ARBA00022833"/>
    </source>
</evidence>
<comment type="pathway">
    <text evidence="1">Protein modification; protein ubiquitination.</text>
</comment>
<dbReference type="GO" id="GO:0043130">
    <property type="term" value="F:ubiquitin binding"/>
    <property type="evidence" value="ECO:0007669"/>
    <property type="project" value="TreeGrafter"/>
</dbReference>
<dbReference type="CDD" id="cd22585">
    <property type="entry name" value="Rcat_RBR_DEAH12-like"/>
    <property type="match status" value="1"/>
</dbReference>
<evidence type="ECO:0000256" key="4">
    <source>
        <dbReference type="ARBA" id="ARBA00022737"/>
    </source>
</evidence>
<gene>
    <name evidence="9" type="ORF">LTR97_007977</name>
</gene>
<keyword evidence="4" id="KW-0677">Repeat</keyword>
<evidence type="ECO:0000313" key="10">
    <source>
        <dbReference type="Proteomes" id="UP001310594"/>
    </source>
</evidence>
<evidence type="ECO:0000256" key="2">
    <source>
        <dbReference type="ARBA" id="ARBA00022679"/>
    </source>
</evidence>
<dbReference type="GO" id="GO:0004842">
    <property type="term" value="F:ubiquitin-protein transferase activity"/>
    <property type="evidence" value="ECO:0007669"/>
    <property type="project" value="TreeGrafter"/>
</dbReference>
<dbReference type="GO" id="GO:0097039">
    <property type="term" value="P:protein linear polyubiquitination"/>
    <property type="evidence" value="ECO:0007669"/>
    <property type="project" value="TreeGrafter"/>
</dbReference>
<evidence type="ECO:0000313" key="9">
    <source>
        <dbReference type="EMBL" id="KAK5696673.1"/>
    </source>
</evidence>
<dbReference type="InterPro" id="IPR044066">
    <property type="entry name" value="TRIAD_supradom"/>
</dbReference>
<organism evidence="9 10">
    <name type="scientific">Elasticomyces elasticus</name>
    <dbReference type="NCBI Taxonomy" id="574655"/>
    <lineage>
        <taxon>Eukaryota</taxon>
        <taxon>Fungi</taxon>
        <taxon>Dikarya</taxon>
        <taxon>Ascomycota</taxon>
        <taxon>Pezizomycotina</taxon>
        <taxon>Dothideomycetes</taxon>
        <taxon>Dothideomycetidae</taxon>
        <taxon>Mycosphaerellales</taxon>
        <taxon>Teratosphaeriaceae</taxon>
        <taxon>Elasticomyces</taxon>
    </lineage>
</organism>
<dbReference type="Gene3D" id="1.20.120.1750">
    <property type="match status" value="1"/>
</dbReference>
<keyword evidence="3" id="KW-0479">Metal-binding</keyword>
<dbReference type="Gene3D" id="3.30.40.10">
    <property type="entry name" value="Zinc/RING finger domain, C3HC4 (zinc finger)"/>
    <property type="match status" value="1"/>
</dbReference>
<dbReference type="GO" id="GO:0000151">
    <property type="term" value="C:ubiquitin ligase complex"/>
    <property type="evidence" value="ECO:0007669"/>
    <property type="project" value="TreeGrafter"/>
</dbReference>
<dbReference type="AlphaFoldDB" id="A0AAN7VZS7"/>
<evidence type="ECO:0000259" key="8">
    <source>
        <dbReference type="PROSITE" id="PS51873"/>
    </source>
</evidence>